<keyword evidence="6" id="KW-0378">Hydrolase</keyword>
<dbReference type="Pfam" id="PF13359">
    <property type="entry name" value="DDE_Tnp_4"/>
    <property type="match status" value="1"/>
</dbReference>
<evidence type="ECO:0000256" key="2">
    <source>
        <dbReference type="ARBA" id="ARBA00004123"/>
    </source>
</evidence>
<dbReference type="AlphaFoldDB" id="A0A151M6K6"/>
<keyword evidence="7" id="KW-0539">Nucleus</keyword>
<keyword evidence="10" id="KW-1185">Reference proteome</keyword>
<dbReference type="GO" id="GO:0046872">
    <property type="term" value="F:metal ion binding"/>
    <property type="evidence" value="ECO:0007669"/>
    <property type="project" value="UniProtKB-KW"/>
</dbReference>
<gene>
    <name evidence="9" type="ORF">Y1Q_0010682</name>
</gene>
<proteinExistence type="inferred from homology"/>
<dbReference type="InterPro" id="IPR027806">
    <property type="entry name" value="HARBI1_dom"/>
</dbReference>
<comment type="caution">
    <text evidence="9">The sequence shown here is derived from an EMBL/GenBank/DDBJ whole genome shotgun (WGS) entry which is preliminary data.</text>
</comment>
<evidence type="ECO:0000259" key="8">
    <source>
        <dbReference type="Pfam" id="PF13359"/>
    </source>
</evidence>
<evidence type="ECO:0000256" key="1">
    <source>
        <dbReference type="ARBA" id="ARBA00001968"/>
    </source>
</evidence>
<organism evidence="9 10">
    <name type="scientific">Alligator mississippiensis</name>
    <name type="common">American alligator</name>
    <dbReference type="NCBI Taxonomy" id="8496"/>
    <lineage>
        <taxon>Eukaryota</taxon>
        <taxon>Metazoa</taxon>
        <taxon>Chordata</taxon>
        <taxon>Craniata</taxon>
        <taxon>Vertebrata</taxon>
        <taxon>Euteleostomi</taxon>
        <taxon>Archelosauria</taxon>
        <taxon>Archosauria</taxon>
        <taxon>Crocodylia</taxon>
        <taxon>Alligatoridae</taxon>
        <taxon>Alligatorinae</taxon>
        <taxon>Alligator</taxon>
    </lineage>
</organism>
<dbReference type="InterPro" id="IPR045249">
    <property type="entry name" value="HARBI1-like"/>
</dbReference>
<dbReference type="GO" id="GO:0016787">
    <property type="term" value="F:hydrolase activity"/>
    <property type="evidence" value="ECO:0007669"/>
    <property type="project" value="UniProtKB-KW"/>
</dbReference>
<keyword evidence="5" id="KW-0479">Metal-binding</keyword>
<dbReference type="GO" id="GO:0004518">
    <property type="term" value="F:nuclease activity"/>
    <property type="evidence" value="ECO:0007669"/>
    <property type="project" value="UniProtKB-KW"/>
</dbReference>
<evidence type="ECO:0000256" key="5">
    <source>
        <dbReference type="ARBA" id="ARBA00022723"/>
    </source>
</evidence>
<dbReference type="PANTHER" id="PTHR22930:SF206">
    <property type="entry name" value="NUCLEASE HARBI1"/>
    <property type="match status" value="1"/>
</dbReference>
<evidence type="ECO:0000313" key="9">
    <source>
        <dbReference type="EMBL" id="KYO20101.1"/>
    </source>
</evidence>
<dbReference type="PANTHER" id="PTHR22930">
    <property type="match status" value="1"/>
</dbReference>
<feature type="domain" description="DDE Tnp4" evidence="8">
    <location>
        <begin position="94"/>
        <end position="225"/>
    </location>
</feature>
<keyword evidence="4" id="KW-0540">Nuclease</keyword>
<protein>
    <recommendedName>
        <fullName evidence="8">DDE Tnp4 domain-containing protein</fullName>
    </recommendedName>
</protein>
<comment type="similarity">
    <text evidence="3">Belongs to the HARBI1 family.</text>
</comment>
<sequence length="225" mass="25005">MLEPHIARQDTSMCRTIPPDRRVAMAIIKLASPSSLHCIMNQFGVAACMARLASCDVCHLVKEIASKKIINLANLQQVIDGFNEKGLLNCVKVLDSTHIPVLCPVGRGRAFTNRKGYAFMILQAMVDHWGWFINICIGWTTSGHDACMFRNSPLPVYEEKGHYTPSVEETVICSVSVPPVILVAAAYPIKPWFMKRYGENVTDPQKLVFNNLLSSCKMAMECAFG</sequence>
<evidence type="ECO:0000256" key="3">
    <source>
        <dbReference type="ARBA" id="ARBA00006958"/>
    </source>
</evidence>
<dbReference type="GO" id="GO:0005634">
    <property type="term" value="C:nucleus"/>
    <property type="evidence" value="ECO:0007669"/>
    <property type="project" value="UniProtKB-SubCell"/>
</dbReference>
<evidence type="ECO:0000256" key="6">
    <source>
        <dbReference type="ARBA" id="ARBA00022801"/>
    </source>
</evidence>
<comment type="subcellular location">
    <subcellularLocation>
        <location evidence="2">Nucleus</location>
    </subcellularLocation>
</comment>
<comment type="cofactor">
    <cofactor evidence="1">
        <name>a divalent metal cation</name>
        <dbReference type="ChEBI" id="CHEBI:60240"/>
    </cofactor>
</comment>
<accession>A0A151M6K6</accession>
<dbReference type="Proteomes" id="UP000050525">
    <property type="component" value="Unassembled WGS sequence"/>
</dbReference>
<reference evidence="9 10" key="1">
    <citation type="journal article" date="2012" name="Genome Biol.">
        <title>Sequencing three crocodilian genomes to illuminate the evolution of archosaurs and amniotes.</title>
        <authorList>
            <person name="St John J.A."/>
            <person name="Braun E.L."/>
            <person name="Isberg S.R."/>
            <person name="Miles L.G."/>
            <person name="Chong A.Y."/>
            <person name="Gongora J."/>
            <person name="Dalzell P."/>
            <person name="Moran C."/>
            <person name="Bed'hom B."/>
            <person name="Abzhanov A."/>
            <person name="Burgess S.C."/>
            <person name="Cooksey A.M."/>
            <person name="Castoe T.A."/>
            <person name="Crawford N.G."/>
            <person name="Densmore L.D."/>
            <person name="Drew J.C."/>
            <person name="Edwards S.V."/>
            <person name="Faircloth B.C."/>
            <person name="Fujita M.K."/>
            <person name="Greenwold M.J."/>
            <person name="Hoffmann F.G."/>
            <person name="Howard J.M."/>
            <person name="Iguchi T."/>
            <person name="Janes D.E."/>
            <person name="Khan S.Y."/>
            <person name="Kohno S."/>
            <person name="de Koning A.J."/>
            <person name="Lance S.L."/>
            <person name="McCarthy F.M."/>
            <person name="McCormack J.E."/>
            <person name="Merchant M.E."/>
            <person name="Peterson D.G."/>
            <person name="Pollock D.D."/>
            <person name="Pourmand N."/>
            <person name="Raney B.J."/>
            <person name="Roessler K.A."/>
            <person name="Sanford J.R."/>
            <person name="Sawyer R.H."/>
            <person name="Schmidt C.J."/>
            <person name="Triplett E.W."/>
            <person name="Tuberville T.D."/>
            <person name="Venegas-Anaya M."/>
            <person name="Howard J.T."/>
            <person name="Jarvis E.D."/>
            <person name="Guillette L.J.Jr."/>
            <person name="Glenn T.C."/>
            <person name="Green R.E."/>
            <person name="Ray D.A."/>
        </authorList>
    </citation>
    <scope>NUCLEOTIDE SEQUENCE [LARGE SCALE GENOMIC DNA]</scope>
    <source>
        <strain evidence="9">KSC_2009_1</strain>
    </source>
</reference>
<name>A0A151M6K6_ALLMI</name>
<dbReference type="STRING" id="8496.A0A151M6K6"/>
<evidence type="ECO:0000313" key="10">
    <source>
        <dbReference type="Proteomes" id="UP000050525"/>
    </source>
</evidence>
<evidence type="ECO:0000256" key="7">
    <source>
        <dbReference type="ARBA" id="ARBA00023242"/>
    </source>
</evidence>
<evidence type="ECO:0000256" key="4">
    <source>
        <dbReference type="ARBA" id="ARBA00022722"/>
    </source>
</evidence>
<dbReference type="EMBL" id="AKHW03006437">
    <property type="protein sequence ID" value="KYO20101.1"/>
    <property type="molecule type" value="Genomic_DNA"/>
</dbReference>